<proteinExistence type="predicted"/>
<evidence type="ECO:0000313" key="3">
    <source>
        <dbReference type="Proteomes" id="UP000092460"/>
    </source>
</evidence>
<protein>
    <submittedName>
        <fullName evidence="2">Uncharacterized protein</fullName>
    </submittedName>
</protein>
<dbReference type="EMBL" id="JXJN01006750">
    <property type="status" value="NOT_ANNOTATED_CDS"/>
    <property type="molecule type" value="Genomic_DNA"/>
</dbReference>
<dbReference type="Proteomes" id="UP000092460">
    <property type="component" value="Unassembled WGS sequence"/>
</dbReference>
<keyword evidence="1" id="KW-0472">Membrane</keyword>
<evidence type="ECO:0000256" key="1">
    <source>
        <dbReference type="SAM" id="Phobius"/>
    </source>
</evidence>
<dbReference type="VEuPathDB" id="VectorBase:GPPI014740"/>
<keyword evidence="1" id="KW-1133">Transmembrane helix</keyword>
<name>A0A1B0B0E9_9MUSC</name>
<feature type="transmembrane region" description="Helical" evidence="1">
    <location>
        <begin position="35"/>
        <end position="57"/>
    </location>
</feature>
<dbReference type="EnsemblMetazoa" id="GPPI014740-RA">
    <property type="protein sequence ID" value="GPPI014740-PA"/>
    <property type="gene ID" value="GPPI014740"/>
</dbReference>
<keyword evidence="1" id="KW-0812">Transmembrane</keyword>
<evidence type="ECO:0000313" key="2">
    <source>
        <dbReference type="EnsemblMetazoa" id="GPPI014740-PA"/>
    </source>
</evidence>
<reference evidence="3" key="1">
    <citation type="submission" date="2015-01" db="EMBL/GenBank/DDBJ databases">
        <authorList>
            <person name="Aksoy S."/>
            <person name="Warren W."/>
            <person name="Wilson R.K."/>
        </authorList>
    </citation>
    <scope>NUCLEOTIDE SEQUENCE [LARGE SCALE GENOMIC DNA]</scope>
    <source>
        <strain evidence="3">IAEA</strain>
    </source>
</reference>
<sequence>MTFSIFTARTKVDIMPLMSVDSDDDGGGGASNDNIAFVINLIVIYIIYPHNIFYTYLRKFYMERAIAHNSSESLTACQSQ</sequence>
<organism evidence="2 3">
    <name type="scientific">Glossina palpalis gambiensis</name>
    <dbReference type="NCBI Taxonomy" id="67801"/>
    <lineage>
        <taxon>Eukaryota</taxon>
        <taxon>Metazoa</taxon>
        <taxon>Ecdysozoa</taxon>
        <taxon>Arthropoda</taxon>
        <taxon>Hexapoda</taxon>
        <taxon>Insecta</taxon>
        <taxon>Pterygota</taxon>
        <taxon>Neoptera</taxon>
        <taxon>Endopterygota</taxon>
        <taxon>Diptera</taxon>
        <taxon>Brachycera</taxon>
        <taxon>Muscomorpha</taxon>
        <taxon>Hippoboscoidea</taxon>
        <taxon>Glossinidae</taxon>
        <taxon>Glossina</taxon>
    </lineage>
</organism>
<accession>A0A1B0B0E9</accession>
<reference evidence="2" key="2">
    <citation type="submission" date="2020-05" db="UniProtKB">
        <authorList>
            <consortium name="EnsemblMetazoa"/>
        </authorList>
    </citation>
    <scope>IDENTIFICATION</scope>
    <source>
        <strain evidence="2">IAEA</strain>
    </source>
</reference>
<keyword evidence="3" id="KW-1185">Reference proteome</keyword>
<dbReference type="AlphaFoldDB" id="A0A1B0B0E9"/>